<dbReference type="Proteomes" id="UP000887579">
    <property type="component" value="Unplaced"/>
</dbReference>
<evidence type="ECO:0000313" key="2">
    <source>
        <dbReference type="WBParaSite" id="ES5_v2.g8463.t1"/>
    </source>
</evidence>
<reference evidence="2" key="1">
    <citation type="submission" date="2022-11" db="UniProtKB">
        <authorList>
            <consortium name="WormBaseParasite"/>
        </authorList>
    </citation>
    <scope>IDENTIFICATION</scope>
</reference>
<evidence type="ECO:0000313" key="1">
    <source>
        <dbReference type="Proteomes" id="UP000887579"/>
    </source>
</evidence>
<dbReference type="WBParaSite" id="ES5_v2.g8463.t1">
    <property type="protein sequence ID" value="ES5_v2.g8463.t1"/>
    <property type="gene ID" value="ES5_v2.g8463"/>
</dbReference>
<name>A0AC34GV13_9BILA</name>
<protein>
    <submittedName>
        <fullName evidence="2">Uncharacterized protein</fullName>
    </submittedName>
</protein>
<proteinExistence type="predicted"/>
<sequence>MASTTRKDSAALVSLLKNNDNEENDEEEEDTKITDNQLQPLATRKESKVATALRKFNQIGTNIEEIRKPQFPGQQDSRPYSFAKNDCFDDTQ</sequence>
<accession>A0AC34GV13</accession>
<organism evidence="1 2">
    <name type="scientific">Panagrolaimus sp. ES5</name>
    <dbReference type="NCBI Taxonomy" id="591445"/>
    <lineage>
        <taxon>Eukaryota</taxon>
        <taxon>Metazoa</taxon>
        <taxon>Ecdysozoa</taxon>
        <taxon>Nematoda</taxon>
        <taxon>Chromadorea</taxon>
        <taxon>Rhabditida</taxon>
        <taxon>Tylenchina</taxon>
        <taxon>Panagrolaimomorpha</taxon>
        <taxon>Panagrolaimoidea</taxon>
        <taxon>Panagrolaimidae</taxon>
        <taxon>Panagrolaimus</taxon>
    </lineage>
</organism>